<evidence type="ECO:0000313" key="6">
    <source>
        <dbReference type="EMBL" id="MSB74831.1"/>
    </source>
</evidence>
<dbReference type="OrthoDB" id="1067842at2"/>
<reference evidence="10 11" key="3">
    <citation type="journal article" date="2019" name="Nat. Med.">
        <title>A library of human gut bacterial isolates paired with longitudinal multiomics data enables mechanistic microbiome research.</title>
        <authorList>
            <person name="Poyet M."/>
            <person name="Groussin M."/>
            <person name="Gibbons S.M."/>
            <person name="Avila-Pacheco J."/>
            <person name="Jiang X."/>
            <person name="Kearney S.M."/>
            <person name="Perrotta A.R."/>
            <person name="Berdy B."/>
            <person name="Zhao S."/>
            <person name="Lieberman T.D."/>
            <person name="Swanson P.K."/>
            <person name="Smith M."/>
            <person name="Roesemann S."/>
            <person name="Alexander J.E."/>
            <person name="Rich S.A."/>
            <person name="Livny J."/>
            <person name="Vlamakis H."/>
            <person name="Clish C."/>
            <person name="Bullock K."/>
            <person name="Deik A."/>
            <person name="Scott J."/>
            <person name="Pierce K.A."/>
            <person name="Xavier R.J."/>
            <person name="Alm E.J."/>
        </authorList>
    </citation>
    <scope>NUCLEOTIDE SEQUENCE [LARGE SCALE GENOMIC DNA]</scope>
    <source>
        <strain evidence="6 11">BIOML-A20</strain>
        <strain evidence="5 10">BIOML-A32</strain>
        <strain evidence="4 12">BIOML-A9</strain>
    </source>
</reference>
<feature type="transmembrane region" description="Helical" evidence="1">
    <location>
        <begin position="74"/>
        <end position="94"/>
    </location>
</feature>
<dbReference type="Proteomes" id="UP000095455">
    <property type="component" value="Unassembled WGS sequence"/>
</dbReference>
<reference evidence="3" key="4">
    <citation type="submission" date="2023-01" db="EMBL/GenBank/DDBJ databases">
        <title>Human gut microbiome strain richness.</title>
        <authorList>
            <person name="Chen-Liaw A."/>
        </authorList>
    </citation>
    <scope>NUCLEOTIDE SEQUENCE</scope>
    <source>
        <strain evidence="3">RTP21484st1_E5_RTP21484_190118</strain>
    </source>
</reference>
<evidence type="ECO:0000313" key="3">
    <source>
        <dbReference type="EMBL" id="MDB9004216.1"/>
    </source>
</evidence>
<protein>
    <submittedName>
        <fullName evidence="3">DUF6057 family protein</fullName>
    </submittedName>
</protein>
<dbReference type="Pfam" id="PF19529">
    <property type="entry name" value="DUF6057"/>
    <property type="match status" value="1"/>
</dbReference>
<proteinExistence type="predicted"/>
<evidence type="ECO:0000313" key="8">
    <source>
        <dbReference type="Proteomes" id="UP000095455"/>
    </source>
</evidence>
<name>A0A173X093_PARDI</name>
<dbReference type="RefSeq" id="WP_005859295.1">
    <property type="nucleotide sequence ID" value="NZ_BQOC01000007.1"/>
</dbReference>
<dbReference type="Proteomes" id="UP000461276">
    <property type="component" value="Unassembled WGS sequence"/>
</dbReference>
<reference evidence="7 9" key="2">
    <citation type="submission" date="2018-08" db="EMBL/GenBank/DDBJ databases">
        <title>A genome reference for cultivated species of the human gut microbiota.</title>
        <authorList>
            <person name="Zou Y."/>
            <person name="Xue W."/>
            <person name="Luo G."/>
        </authorList>
    </citation>
    <scope>NUCLEOTIDE SEQUENCE [LARGE SCALE GENOMIC DNA]</scope>
    <source>
        <strain evidence="7 9">AM30-4</strain>
    </source>
</reference>
<dbReference type="Proteomes" id="UP000441358">
    <property type="component" value="Unassembled WGS sequence"/>
</dbReference>
<dbReference type="Proteomes" id="UP001210126">
    <property type="component" value="Unassembled WGS sequence"/>
</dbReference>
<reference evidence="2 8" key="1">
    <citation type="submission" date="2015-09" db="EMBL/GenBank/DDBJ databases">
        <authorList>
            <consortium name="Pathogen Informatics"/>
        </authorList>
    </citation>
    <scope>NUCLEOTIDE SEQUENCE [LARGE SCALE GENOMIC DNA]</scope>
    <source>
        <strain evidence="2 8">2789STDY5608822</strain>
    </source>
</reference>
<dbReference type="InterPro" id="IPR045692">
    <property type="entry name" value="DUF6057"/>
</dbReference>
<comment type="caution">
    <text evidence="4">The sequence shown here is derived from an EMBL/GenBank/DDBJ whole genome shotgun (WGS) entry which is preliminary data.</text>
</comment>
<evidence type="ECO:0000313" key="4">
    <source>
        <dbReference type="EMBL" id="MRY94418.1"/>
    </source>
</evidence>
<sequence>MRYKQILLGLILFVLLGGFLQITGKFHFFYIEQLQLFQFSEDYLADKISSPGGLSLIIGEFLTQFFITPYAGPFIIAAILTSIGLTMREIILQINPNKELFLLYLLPVLFLLLIQYDFNYLVQGTIAFLFCLISLNAWMRIKDPCYRLSAALVITPLLFWIGGPIAGLFSLSVVLKEAISRSKQGFYFLAVLIEYLFIGIGSVWSTTITSYRFAFLPDAFYHPILAAPNLIYFAWVCLPLSLIGAFVYPKGKNQSKKKTGIELTVQFILILFLCWVTIPRYNDQKAYPLKVLDYYARTEQWDEIIRHCHGPIKNYLYLTYLNRALAEKGELADRMFAFDQHGPQGLLASWNKTFTVSTLLSDAYFTLGEIALSQEMAFEGYVTVIGAGNPRNLQRLVQTNLIYGTYPIAEKYISILEKTYAYHDWAKRHRGFLYNDKAIEADPVLGPKRKALPKESNLSGINGLEHDLLIRAEQDPENQLPIQFTGAIYLLSKDMKAFQRLIEKYYGTPVLPSLPVSFQEAVILLAEKDVDYWKRFNVSGNVIRKFAGYRNLVVQNRNNPQLPQLIKKSFGDTYWSYYTLK</sequence>
<feature type="transmembrane region" description="Helical" evidence="1">
    <location>
        <begin position="224"/>
        <end position="248"/>
    </location>
</feature>
<dbReference type="EMBL" id="CYYK01000001">
    <property type="protein sequence ID" value="CUN44730.1"/>
    <property type="molecule type" value="Genomic_DNA"/>
</dbReference>
<evidence type="ECO:0000313" key="9">
    <source>
        <dbReference type="Proteomes" id="UP000284660"/>
    </source>
</evidence>
<evidence type="ECO:0000313" key="12">
    <source>
        <dbReference type="Proteomes" id="UP000461276"/>
    </source>
</evidence>
<dbReference type="EMBL" id="WKMC01000002">
    <property type="protein sequence ID" value="MRZ49402.1"/>
    <property type="molecule type" value="Genomic_DNA"/>
</dbReference>
<keyword evidence="1" id="KW-0472">Membrane</keyword>
<feature type="transmembrane region" description="Helical" evidence="1">
    <location>
        <begin position="151"/>
        <end position="174"/>
    </location>
</feature>
<dbReference type="AlphaFoldDB" id="A0A173X093"/>
<dbReference type="EMBL" id="QSJN01000014">
    <property type="protein sequence ID" value="RHD71837.1"/>
    <property type="molecule type" value="Genomic_DNA"/>
</dbReference>
<dbReference type="EMBL" id="WKMO01000016">
    <property type="protein sequence ID" value="MSB74831.1"/>
    <property type="molecule type" value="Genomic_DNA"/>
</dbReference>
<feature type="transmembrane region" description="Helical" evidence="1">
    <location>
        <begin position="186"/>
        <end position="204"/>
    </location>
</feature>
<organism evidence="4 12">
    <name type="scientific">Parabacteroides distasonis</name>
    <dbReference type="NCBI Taxonomy" id="823"/>
    <lineage>
        <taxon>Bacteria</taxon>
        <taxon>Pseudomonadati</taxon>
        <taxon>Bacteroidota</taxon>
        <taxon>Bacteroidia</taxon>
        <taxon>Bacteroidales</taxon>
        <taxon>Tannerellaceae</taxon>
        <taxon>Parabacteroides</taxon>
    </lineage>
</organism>
<evidence type="ECO:0000313" key="7">
    <source>
        <dbReference type="EMBL" id="RHD71837.1"/>
    </source>
</evidence>
<gene>
    <name evidence="7" type="ORF">DW782_18045</name>
    <name evidence="2" type="ORF">ERS852380_00378</name>
    <name evidence="5" type="ORF">GKD66_03910</name>
    <name evidence="4" type="ORF">GKD67_14530</name>
    <name evidence="6" type="ORF">GKD70_16335</name>
    <name evidence="3" type="ORF">PN599_04260</name>
</gene>
<dbReference type="EMBL" id="WKMY01000010">
    <property type="protein sequence ID" value="MRY94418.1"/>
    <property type="molecule type" value="Genomic_DNA"/>
</dbReference>
<dbReference type="Proteomes" id="UP000284660">
    <property type="component" value="Unassembled WGS sequence"/>
</dbReference>
<dbReference type="OMA" id="CATDETS"/>
<evidence type="ECO:0000313" key="11">
    <source>
        <dbReference type="Proteomes" id="UP000441609"/>
    </source>
</evidence>
<evidence type="ECO:0000313" key="10">
    <source>
        <dbReference type="Proteomes" id="UP000441358"/>
    </source>
</evidence>
<keyword evidence="1" id="KW-0812">Transmembrane</keyword>
<feature type="transmembrane region" description="Helical" evidence="1">
    <location>
        <begin position="260"/>
        <end position="278"/>
    </location>
</feature>
<evidence type="ECO:0000313" key="2">
    <source>
        <dbReference type="EMBL" id="CUN44730.1"/>
    </source>
</evidence>
<feature type="transmembrane region" description="Helical" evidence="1">
    <location>
        <begin position="100"/>
        <end position="116"/>
    </location>
</feature>
<accession>A0A173X093</accession>
<evidence type="ECO:0000313" key="5">
    <source>
        <dbReference type="EMBL" id="MRZ49402.1"/>
    </source>
</evidence>
<keyword evidence="1" id="KW-1133">Transmembrane helix</keyword>
<dbReference type="Proteomes" id="UP000441609">
    <property type="component" value="Unassembled WGS sequence"/>
</dbReference>
<dbReference type="EMBL" id="JAQMPJ010000002">
    <property type="protein sequence ID" value="MDB9004216.1"/>
    <property type="molecule type" value="Genomic_DNA"/>
</dbReference>
<evidence type="ECO:0000256" key="1">
    <source>
        <dbReference type="SAM" id="Phobius"/>
    </source>
</evidence>